<evidence type="ECO:0000256" key="1">
    <source>
        <dbReference type="SAM" id="MobiDB-lite"/>
    </source>
</evidence>
<reference evidence="2 3" key="2">
    <citation type="journal article" date="2002" name="Nature">
        <title>Complete genome sequence of the model actinomycete Streptomyces coelicolor A3(2).</title>
        <authorList>
            <person name="Bentley S.D."/>
            <person name="Chater K.F."/>
            <person name="Cerdeno-Tarraga A.M."/>
            <person name="Challis G.L."/>
            <person name="Thomson N.R."/>
            <person name="James K.D."/>
            <person name="Harris D.E."/>
            <person name="Quail M.A."/>
            <person name="Kieser H."/>
            <person name="Harper D."/>
            <person name="Bateman A."/>
            <person name="Brown S."/>
            <person name="Chandra G."/>
            <person name="Chen C.W."/>
            <person name="Collins M."/>
            <person name="Cronin A."/>
            <person name="Fraser A."/>
            <person name="Goble A."/>
            <person name="Hidalgo J."/>
            <person name="Hornsby T."/>
            <person name="Howarth S."/>
            <person name="Huang C.H."/>
            <person name="Kieser T."/>
            <person name="Larke L."/>
            <person name="Murphy L."/>
            <person name="Oliver K."/>
            <person name="O'Neil S."/>
            <person name="Rabbinowitsch E."/>
            <person name="Rajandream M.A."/>
            <person name="Rutherford K."/>
            <person name="Rutter S."/>
            <person name="Seeger K."/>
            <person name="Saunders D."/>
            <person name="Sharp S."/>
            <person name="Squares R."/>
            <person name="Squares S."/>
            <person name="Taylor K."/>
            <person name="Warren T."/>
            <person name="Wietzorrek A."/>
            <person name="Woodward J."/>
            <person name="Barrell B.G."/>
            <person name="Parkhill J."/>
            <person name="Hopwood D.A."/>
        </authorList>
    </citation>
    <scope>NUCLEOTIDE SEQUENCE [LARGE SCALE GENOMIC DNA]</scope>
    <source>
        <strain evidence="3">ATCC BAA-471 / A3(2) / M145</strain>
    </source>
</reference>
<feature type="region of interest" description="Disordered" evidence="1">
    <location>
        <begin position="1"/>
        <end position="88"/>
    </location>
</feature>
<feature type="compositionally biased region" description="Basic and acidic residues" evidence="1">
    <location>
        <begin position="66"/>
        <end position="75"/>
    </location>
</feature>
<dbReference type="InParanoid" id="Q9XA88"/>
<proteinExistence type="predicted"/>
<feature type="compositionally biased region" description="Gly residues" evidence="1">
    <location>
        <begin position="79"/>
        <end position="88"/>
    </location>
</feature>
<name>Q9XA88_STRCO</name>
<dbReference type="KEGG" id="sco:SCO0837"/>
<keyword evidence="3" id="KW-1185">Reference proteome</keyword>
<feature type="compositionally biased region" description="Low complexity" evidence="1">
    <location>
        <begin position="54"/>
        <end position="65"/>
    </location>
</feature>
<sequence>MASGGVAVGRPARAGPAVRAAPAAREQTQMPAPGVPGRVRITEQPVLQIRHGEQQQTQCGQQQDGNGDHARDPFHRGTTPGGCPDGRR</sequence>
<dbReference type="PaxDb" id="100226-SCO0837"/>
<dbReference type="HOGENOM" id="CLU_2467567_0_0_11"/>
<dbReference type="Proteomes" id="UP000001973">
    <property type="component" value="Chromosome"/>
</dbReference>
<protein>
    <submittedName>
        <fullName evidence="2">Uncharacterized protein</fullName>
    </submittedName>
</protein>
<dbReference type="STRING" id="100226.gene:17758420"/>
<organism evidence="2 3">
    <name type="scientific">Streptomyces coelicolor (strain ATCC BAA-471 / A3(2) / M145)</name>
    <dbReference type="NCBI Taxonomy" id="100226"/>
    <lineage>
        <taxon>Bacteria</taxon>
        <taxon>Bacillati</taxon>
        <taxon>Actinomycetota</taxon>
        <taxon>Actinomycetes</taxon>
        <taxon>Kitasatosporales</taxon>
        <taxon>Streptomycetaceae</taxon>
        <taxon>Streptomyces</taxon>
        <taxon>Streptomyces albidoflavus group</taxon>
    </lineage>
</organism>
<dbReference type="EMBL" id="AL645882">
    <property type="protein sequence ID" value="CAB48914.1"/>
    <property type="molecule type" value="Genomic_DNA"/>
</dbReference>
<dbReference type="AlphaFoldDB" id="Q9XA88"/>
<accession>Q9XA88</accession>
<evidence type="ECO:0000313" key="3">
    <source>
        <dbReference type="Proteomes" id="UP000001973"/>
    </source>
</evidence>
<gene>
    <name evidence="2" type="ordered locus">SCO0837</name>
    <name evidence="2" type="ORF">SCF43A.27c</name>
</gene>
<dbReference type="EMBL" id="AL939106">
    <property type="protein sequence ID" value="CAB48914.1"/>
    <property type="molecule type" value="Genomic_DNA"/>
</dbReference>
<reference evidence="2 3" key="1">
    <citation type="journal article" date="1996" name="Mol. Microbiol.">
        <title>A set of ordered cosmids and a detailed genetic and physical map for the 8 Mb Streptomyces coelicolor A3(2) chromosome.</title>
        <authorList>
            <person name="Redenbach M."/>
            <person name="Kieser H.M."/>
            <person name="Denapaite D."/>
            <person name="Eichner A."/>
            <person name="Cullum J."/>
            <person name="Kinashi H."/>
            <person name="Hopwood D.A."/>
        </authorList>
    </citation>
    <scope>NUCLEOTIDE SEQUENCE [LARGE SCALE GENOMIC DNA]</scope>
    <source>
        <strain evidence="3">ATCC BAA-471 / A3(2) / M145</strain>
    </source>
</reference>
<evidence type="ECO:0000313" key="2">
    <source>
        <dbReference type="EMBL" id="CAB48914.1"/>
    </source>
</evidence>
<feature type="compositionally biased region" description="Low complexity" evidence="1">
    <location>
        <begin position="1"/>
        <end position="25"/>
    </location>
</feature>
<dbReference type="PIR" id="T36450">
    <property type="entry name" value="T36450"/>
</dbReference>